<dbReference type="EMBL" id="JAANER010000009">
    <property type="protein sequence ID" value="KAG9186384.1"/>
    <property type="molecule type" value="Genomic_DNA"/>
</dbReference>
<dbReference type="InterPro" id="IPR036770">
    <property type="entry name" value="Ankyrin_rpt-contain_sf"/>
</dbReference>
<protein>
    <submittedName>
        <fullName evidence="1">Uncharacterized protein</fullName>
    </submittedName>
</protein>
<sequence length="487" mass="55896">MGLLDLPPELLTIVLRLCVNKDNVREALKQRLVCSKLSCGATRMHVSPTLRSVSRPRKCETFRSDWTDIAYPETFQCYLDDEILARMPVRTFTRAGSKSASTLLKNRPAHHLVYRVTDVDRLYGAQSFLPNFLKNCLELLRFMKVLKDGDDENLYALMLADQLVVACSLAYKLSTSKPTSLLFDRFLSYFDFTSGNQAVEQTAMAATVGCLEVVQSLKRIYGGGHTEIVDAIVADLKYNYRPELDPSYRAAFIFAIDVSLTRQHSEMSLFLIDQYHHYFPSVFKQSITRWLLKAAIYPDDRIYSLLTSFTEDGDHHKHVKPFKLACRFGYLPYVRRFFDNQVLHPDDGFVFYDVFFQFAPGSYDVRVETPLSLAIAFGNEILVEVILAAGADSNGQLIMEDRDRPLFRALQKKSLRIFALLMLWGSHRDIINDGWYFDSQCFRDTRRNFVPLLHRPVRHEAIYAYFADLALRSPDSNNCLAAVKRSV</sequence>
<evidence type="ECO:0000313" key="1">
    <source>
        <dbReference type="EMBL" id="KAG9186384.1"/>
    </source>
</evidence>
<dbReference type="Gene3D" id="1.25.40.20">
    <property type="entry name" value="Ankyrin repeat-containing domain"/>
    <property type="match status" value="1"/>
</dbReference>
<dbReference type="AlphaFoldDB" id="A0AAD4F9L1"/>
<organism evidence="1 2">
    <name type="scientific">Alternaria panax</name>
    <dbReference type="NCBI Taxonomy" id="48097"/>
    <lineage>
        <taxon>Eukaryota</taxon>
        <taxon>Fungi</taxon>
        <taxon>Dikarya</taxon>
        <taxon>Ascomycota</taxon>
        <taxon>Pezizomycotina</taxon>
        <taxon>Dothideomycetes</taxon>
        <taxon>Pleosporomycetidae</taxon>
        <taxon>Pleosporales</taxon>
        <taxon>Pleosporineae</taxon>
        <taxon>Pleosporaceae</taxon>
        <taxon>Alternaria</taxon>
        <taxon>Alternaria sect. Panax</taxon>
    </lineage>
</organism>
<comment type="caution">
    <text evidence="1">The sequence shown here is derived from an EMBL/GenBank/DDBJ whole genome shotgun (WGS) entry which is preliminary data.</text>
</comment>
<gene>
    <name evidence="1" type="ORF">G6011_02940</name>
</gene>
<evidence type="ECO:0000313" key="2">
    <source>
        <dbReference type="Proteomes" id="UP001199106"/>
    </source>
</evidence>
<reference evidence="1" key="1">
    <citation type="submission" date="2021-07" db="EMBL/GenBank/DDBJ databases">
        <title>Genome Resource of American Ginseng Black Spot Pathogen Alternaria panax.</title>
        <authorList>
            <person name="Qiu C."/>
            <person name="Wang W."/>
            <person name="Liu Z."/>
        </authorList>
    </citation>
    <scope>NUCLEOTIDE SEQUENCE</scope>
    <source>
        <strain evidence="1">BNCC115425</strain>
    </source>
</reference>
<dbReference type="Proteomes" id="UP001199106">
    <property type="component" value="Unassembled WGS sequence"/>
</dbReference>
<dbReference type="SUPFAM" id="SSF48403">
    <property type="entry name" value="Ankyrin repeat"/>
    <property type="match status" value="1"/>
</dbReference>
<proteinExistence type="predicted"/>
<name>A0AAD4F9L1_9PLEO</name>
<accession>A0AAD4F9L1</accession>
<keyword evidence="2" id="KW-1185">Reference proteome</keyword>